<dbReference type="RefSeq" id="WP_167695636.1">
    <property type="nucleotide sequence ID" value="NZ_CP118181.1"/>
</dbReference>
<dbReference type="PANTHER" id="PTHR42948:SF1">
    <property type="entry name" value="TRANSPORTER"/>
    <property type="match status" value="1"/>
</dbReference>
<dbReference type="EMBL" id="JAATLM010000001">
    <property type="protein sequence ID" value="NIZ69549.1"/>
    <property type="molecule type" value="Genomic_DNA"/>
</dbReference>
<evidence type="ECO:0000256" key="2">
    <source>
        <dbReference type="ARBA" id="ARBA00022448"/>
    </source>
</evidence>
<name>A0A968GFF3_9SPIO</name>
<keyword evidence="4 6" id="KW-1133">Transmembrane helix</keyword>
<dbReference type="InterPro" id="IPR000175">
    <property type="entry name" value="Na/ntran_symport"/>
</dbReference>
<feature type="transmembrane region" description="Helical" evidence="6">
    <location>
        <begin position="167"/>
        <end position="194"/>
    </location>
</feature>
<evidence type="ECO:0000256" key="3">
    <source>
        <dbReference type="ARBA" id="ARBA00022692"/>
    </source>
</evidence>
<evidence type="ECO:0000313" key="8">
    <source>
        <dbReference type="Proteomes" id="UP000778951"/>
    </source>
</evidence>
<gene>
    <name evidence="7" type="ORF">HCT48_04880</name>
</gene>
<dbReference type="PROSITE" id="PS50267">
    <property type="entry name" value="NA_NEUROTRAN_SYMP_3"/>
    <property type="match status" value="1"/>
</dbReference>
<dbReference type="InterPro" id="IPR037272">
    <property type="entry name" value="SNS_sf"/>
</dbReference>
<reference evidence="7" key="1">
    <citation type="submission" date="2020-03" db="EMBL/GenBank/DDBJ databases">
        <title>Spirochaetal bacteria isolated from arthropods constitute a novel genus Entomospira genus novum within the order Spirochaetales.</title>
        <authorList>
            <person name="Grana-Miraglia L."/>
            <person name="Sikutova S."/>
            <person name="Fingerle V."/>
            <person name="Sing A."/>
            <person name="Castillo-Ramirez S."/>
            <person name="Margos G."/>
            <person name="Rudolf I."/>
        </authorList>
    </citation>
    <scope>NUCLEOTIDE SEQUENCE</scope>
    <source>
        <strain evidence="7">BR149</strain>
    </source>
</reference>
<dbReference type="NCBIfam" id="NF037979">
    <property type="entry name" value="Na_transp"/>
    <property type="match status" value="1"/>
</dbReference>
<accession>A0A968GFF3</accession>
<comment type="subcellular location">
    <subcellularLocation>
        <location evidence="1">Membrane</location>
        <topology evidence="1">Multi-pass membrane protein</topology>
    </subcellularLocation>
</comment>
<evidence type="ECO:0000256" key="4">
    <source>
        <dbReference type="ARBA" id="ARBA00022989"/>
    </source>
</evidence>
<keyword evidence="5 6" id="KW-0472">Membrane</keyword>
<dbReference type="InterPro" id="IPR047218">
    <property type="entry name" value="YocR/YhdH-like"/>
</dbReference>
<feature type="transmembrane region" description="Helical" evidence="6">
    <location>
        <begin position="12"/>
        <end position="31"/>
    </location>
</feature>
<sequence length="445" mass="48526">MSAKEESWSSNFGFMMAMIGSAVGLGSIWRFPYMVAQSGGSAFIFIYVTMMLVVGIIGMAVETALGRNSGVDAVDSYAKIAPKSKILGYIPVLTGFLLATIYTVLGGWALSYFAQSLFFQLGNNDFEAFRVSQEPLFWQILFLFLTMLILSLGVSKGIEKYSTLMNFLLLGMILIIVFFSLQLEGAMAGVYYLFTPKFEAFKDPTIWLMATGQAFFSLSLGSGAILTYGVYVDKKSPILRSSAITAIASIVMALLMGLAIFPAVFAMGQEPNAGPGLLFVTLPLVFNKMPGGAIFAILFFAATVFAALTSSVSMIEPALRRISNQMNISRTKTTWSLFAILVVLGAPMALAPGLLSSVKILGLNLFDTMNFLIDKIMMPFNGIVTFILAGWLWKKRGIVTELLGEEKSNSAFGTFLLWLVRLIAPTLVAIAVLKPLYDYIITKLH</sequence>
<evidence type="ECO:0000256" key="6">
    <source>
        <dbReference type="SAM" id="Phobius"/>
    </source>
</evidence>
<evidence type="ECO:0000256" key="1">
    <source>
        <dbReference type="ARBA" id="ARBA00004141"/>
    </source>
</evidence>
<dbReference type="CDD" id="cd10336">
    <property type="entry name" value="SLC6sbd_Tyt1-Like"/>
    <property type="match status" value="1"/>
</dbReference>
<dbReference type="PRINTS" id="PR00176">
    <property type="entry name" value="NANEUSMPORT"/>
</dbReference>
<keyword evidence="3 6" id="KW-0812">Transmembrane</keyword>
<dbReference type="SUPFAM" id="SSF161070">
    <property type="entry name" value="SNF-like"/>
    <property type="match status" value="1"/>
</dbReference>
<evidence type="ECO:0000256" key="5">
    <source>
        <dbReference type="ARBA" id="ARBA00023136"/>
    </source>
</evidence>
<dbReference type="AlphaFoldDB" id="A0A968GFF3"/>
<feature type="transmembrane region" description="Helical" evidence="6">
    <location>
        <begin position="293"/>
        <end position="315"/>
    </location>
</feature>
<dbReference type="PANTHER" id="PTHR42948">
    <property type="entry name" value="TRANSPORTER"/>
    <property type="match status" value="1"/>
</dbReference>
<feature type="transmembrane region" description="Helical" evidence="6">
    <location>
        <begin position="86"/>
        <end position="110"/>
    </location>
</feature>
<dbReference type="Proteomes" id="UP000778951">
    <property type="component" value="Unassembled WGS sequence"/>
</dbReference>
<proteinExistence type="predicted"/>
<keyword evidence="8" id="KW-1185">Reference proteome</keyword>
<feature type="transmembrane region" description="Helical" evidence="6">
    <location>
        <begin position="243"/>
        <end position="265"/>
    </location>
</feature>
<feature type="transmembrane region" description="Helical" evidence="6">
    <location>
        <begin position="335"/>
        <end position="356"/>
    </location>
</feature>
<evidence type="ECO:0000313" key="7">
    <source>
        <dbReference type="EMBL" id="NIZ69549.1"/>
    </source>
</evidence>
<feature type="transmembrane region" description="Helical" evidence="6">
    <location>
        <begin position="43"/>
        <end position="65"/>
    </location>
</feature>
<feature type="transmembrane region" description="Helical" evidence="6">
    <location>
        <begin position="376"/>
        <end position="394"/>
    </location>
</feature>
<organism evidence="7 8">
    <name type="scientific">Entomospira culicis</name>
    <dbReference type="NCBI Taxonomy" id="2719989"/>
    <lineage>
        <taxon>Bacteria</taxon>
        <taxon>Pseudomonadati</taxon>
        <taxon>Spirochaetota</taxon>
        <taxon>Spirochaetia</taxon>
        <taxon>Spirochaetales</taxon>
        <taxon>Spirochaetaceae</taxon>
        <taxon>Entomospira</taxon>
    </lineage>
</organism>
<dbReference type="GO" id="GO:0016020">
    <property type="term" value="C:membrane"/>
    <property type="evidence" value="ECO:0007669"/>
    <property type="project" value="UniProtKB-SubCell"/>
</dbReference>
<feature type="transmembrane region" description="Helical" evidence="6">
    <location>
        <begin position="206"/>
        <end position="231"/>
    </location>
</feature>
<comment type="caution">
    <text evidence="7">The sequence shown here is derived from an EMBL/GenBank/DDBJ whole genome shotgun (WGS) entry which is preliminary data.</text>
</comment>
<feature type="transmembrane region" description="Helical" evidence="6">
    <location>
        <begin position="136"/>
        <end position="155"/>
    </location>
</feature>
<protein>
    <submittedName>
        <fullName evidence="7">Sodium-dependent transporter</fullName>
    </submittedName>
</protein>
<dbReference type="Pfam" id="PF00209">
    <property type="entry name" value="SNF"/>
    <property type="match status" value="2"/>
</dbReference>
<keyword evidence="2" id="KW-0813">Transport</keyword>
<feature type="transmembrane region" description="Helical" evidence="6">
    <location>
        <begin position="415"/>
        <end position="437"/>
    </location>
</feature>